<dbReference type="InterPro" id="IPR031943">
    <property type="entry name" value="CARMIL_C"/>
</dbReference>
<feature type="region of interest" description="Disordered" evidence="9">
    <location>
        <begin position="1222"/>
        <end position="1272"/>
    </location>
</feature>
<feature type="compositionally biased region" description="Polar residues" evidence="9">
    <location>
        <begin position="1764"/>
        <end position="1776"/>
    </location>
</feature>
<keyword evidence="12" id="KW-1185">Reference proteome</keyword>
<feature type="compositionally biased region" description="Polar residues" evidence="9">
    <location>
        <begin position="1785"/>
        <end position="1805"/>
    </location>
</feature>
<feature type="region of interest" description="Disordered" evidence="9">
    <location>
        <begin position="1430"/>
        <end position="1494"/>
    </location>
</feature>
<dbReference type="OrthoDB" id="18598at2759"/>
<dbReference type="SUPFAM" id="SSF52047">
    <property type="entry name" value="RNI-like"/>
    <property type="match status" value="2"/>
</dbReference>
<dbReference type="PANTHER" id="PTHR24112:SF32">
    <property type="entry name" value="CAPPING PROTEIN, ARP2_3 AND MYOSIN-I LINKER PROTEIN 2"/>
    <property type="match status" value="1"/>
</dbReference>
<dbReference type="GeneID" id="114451943"/>
<dbReference type="Pfam" id="PF13516">
    <property type="entry name" value="LRR_6"/>
    <property type="match status" value="2"/>
</dbReference>
<keyword evidence="7" id="KW-0677">Repeat</keyword>
<reference evidence="13" key="1">
    <citation type="submission" date="2025-08" db="UniProtKB">
        <authorList>
            <consortium name="RefSeq"/>
        </authorList>
    </citation>
    <scope>IDENTIFICATION</scope>
</reference>
<dbReference type="InterPro" id="IPR001611">
    <property type="entry name" value="Leu-rich_rpt"/>
</dbReference>
<evidence type="ECO:0000256" key="4">
    <source>
        <dbReference type="ARBA" id="ARBA00022475"/>
    </source>
</evidence>
<feature type="compositionally biased region" description="Basic and acidic residues" evidence="9">
    <location>
        <begin position="1833"/>
        <end position="1848"/>
    </location>
</feature>
<dbReference type="GO" id="GO:0016477">
    <property type="term" value="P:cell migration"/>
    <property type="evidence" value="ECO:0007669"/>
    <property type="project" value="TreeGrafter"/>
</dbReference>
<evidence type="ECO:0000256" key="6">
    <source>
        <dbReference type="ARBA" id="ARBA00022614"/>
    </source>
</evidence>
<feature type="compositionally biased region" description="Polar residues" evidence="9">
    <location>
        <begin position="1814"/>
        <end position="1828"/>
    </location>
</feature>
<keyword evidence="6" id="KW-0433">Leucine-rich repeat</keyword>
<evidence type="ECO:0000256" key="3">
    <source>
        <dbReference type="ARBA" id="ARBA00007298"/>
    </source>
</evidence>
<dbReference type="GO" id="GO:0030027">
    <property type="term" value="C:lamellipodium"/>
    <property type="evidence" value="ECO:0007669"/>
    <property type="project" value="TreeGrafter"/>
</dbReference>
<feature type="domain" description="CARMIL C-terminal" evidence="10">
    <location>
        <begin position="774"/>
        <end position="880"/>
    </location>
</feature>
<comment type="similarity">
    <text evidence="3">Belongs to the CARMIL family.</text>
</comment>
<dbReference type="InterPro" id="IPR041245">
    <property type="entry name" value="CARMIL_PH"/>
</dbReference>
<evidence type="ECO:0000313" key="12">
    <source>
        <dbReference type="Proteomes" id="UP000515145"/>
    </source>
</evidence>
<gene>
    <name evidence="13" type="primary">carmil2</name>
</gene>
<feature type="compositionally biased region" description="Basic and acidic residues" evidence="9">
    <location>
        <begin position="920"/>
        <end position="935"/>
    </location>
</feature>
<dbReference type="GO" id="GO:0005737">
    <property type="term" value="C:cytoplasm"/>
    <property type="evidence" value="ECO:0007669"/>
    <property type="project" value="UniProtKB-SubCell"/>
</dbReference>
<feature type="domain" description="CARMIL C-terminal" evidence="10">
    <location>
        <begin position="1021"/>
        <end position="1128"/>
    </location>
</feature>
<sequence>MKTASPNLQDQFSELLKPHKVCLVKPVDLNHSNQSCGRLSSRFLVMSLWRGFLVAYSQPLRVENTFSYLDICSISIHNPSQLVLETDRHTLSFSVLHVEDLEAVISHMTTSLKRIFPNSSPGKLLKTVPPDLQERLLTLMTVIEEKLHSQLACCGGFSDTYAALCDFYEIPFKKEIQWDVDNIYYIHNCRQFNLQDFSHLDSRDLALAIAALSFNEWFTKINCKDLKLSIDIQQHLTFLLSRSPILQELSLEASGLKLDFAVKMAAALREHASSTLQSINLSGNSIEDKGVIALSQEWESLDEGLKHLSLSRVSMTARGLGCLSQVLSSNQLFSASLTHLDLSGNPDCLVTEEAMYLFKFLSSTNSLSHLDLSETNCPLDTLFVSLSAGCCFKLMHLNLARNPFSHRKVREVTRSIQEFFSQSCELKYVGLSATKLPPQALRLLLQGLATNTRLFGLELDLSNCELRSAGAQVIQEHISEATAIRSLNISDNSFENDMVTLVLSVGRCPSLQHLALGRNFAMKSRALTDVLHRIAQLIQDEECPLQSLSLCDSKLKTGVYILLSALGGHAALAELDISGNNIGDTGAKVLAKVLMSNTSLRVLSWDRNNVTARGFQDVADALERNFTLQQMSLPLSDITHSYRSNPDRTREALHKIQQSLYRNNLRQPDSVGLQQVLKNQQSDKLIQGMCCKLEESLQQINNTEEVQADILTAHEVLQNAKEAFKLFPSLHEADRNCASDGDLVNGILSDTATALTNEFSRSMQELAQDLMRHAEALCPPVVQRSSVCESLSECVSKRIRQTNIFLRSTLVESTGHIITNRLRELRQTLSVTLAESIVEQVVQDLKMAQTKMDLHIKESSCNAQRINVPELRLPELDSDFPTDDYSPAFWRNSVHPKTLRPAPSIKSLLDDDWEQTWNRPAEREKGGGAGEEDIRGGRWGFPWILTATPLSLTTTSPSHSPSTSPSPPGQRGRRRREGELVAADAAEAVSAARKASCIPPPTLPSIDSIPARAPKRKAAGCRPLHREEAPLPSCSPSTGPLPGSESPASPMEPLPTQGQTLKHYTASRPRPRRTHTKPPSSRPQEPVSKVENEDSEAMGRVDEGVEEFFTKKIIPNYALKGRWEESHPAQATPSASIPCSSLSDIITSSTTTTVTFPSIPSTDTLLTSAVIPPLSTSSTPPLSSSITFITTTTTTTALPTKNIKKKFGDFFAFKRARAGRAAKAGGGEGGGEGMKVKRTSIADLIRPLREARERERERERDMERGKEKGEKSVKNVNISHDATTTEGTVTTSHHLAGDMREKMAPAKTLTMITLSSETIATCPTITTSHNLDNSALSNLEEEAAPILPACTPCAVVFSPLTEQLGHTPYGERRLKLTERSLREGKSQSLILLTGLEPEDKDNTPIKKHASESTSSFEQRLQVMLHRMGVAKTPPADPKMSQNKDEELRKANSEGAILDRPEPLPTYMAPRTMSTSSASPRHPVKTPDPLLHPKPTLPERPIGPLPLKPAIAARPPLPAKVAPAGEDICLFSAPLLSSSTERVQMGAYTHDERPGETPAQNGRQEGPQGEASNLCPREGLLSTLSLWMISSAQDRTEKAHSVTEESLPRPRQHMKPTSQRRAVSVHEDTLTMTQELKAVLQRSPICFRGNRGDLPSCTEAPSTGEEAQTAQVDGPASDKEKQTVQENKEAVHKEELIAERERAGCGGTVAEIKSPLLQKIEAPNVGCLPSSAWAQQGATAQFFSAASSERPPALPHTLEKCPAIPTSQKKTHSTAIPQTKGKLTASAPSQEKTPSTTPVASETPQVSPLPHTKSHSTVTATADLKNSTQEEGEVVSKQHTADQRTEPPL</sequence>
<feature type="region of interest" description="Disordered" evidence="9">
    <location>
        <begin position="1594"/>
        <end position="1624"/>
    </location>
</feature>
<feature type="compositionally biased region" description="Basic and acidic residues" evidence="9">
    <location>
        <begin position="1246"/>
        <end position="1272"/>
    </location>
</feature>
<dbReference type="FunCoup" id="A0A6P7KB19">
    <property type="interactions" value="35"/>
</dbReference>
<evidence type="ECO:0000256" key="1">
    <source>
        <dbReference type="ARBA" id="ARBA00004236"/>
    </source>
</evidence>
<dbReference type="Gene3D" id="3.80.10.10">
    <property type="entry name" value="Ribonuclease Inhibitor"/>
    <property type="match status" value="1"/>
</dbReference>
<feature type="region of interest" description="Disordered" evidence="9">
    <location>
        <begin position="951"/>
        <end position="1102"/>
    </location>
</feature>
<name>A0A6P7KB19_9TELE</name>
<feature type="region of interest" description="Disordered" evidence="9">
    <location>
        <begin position="911"/>
        <end position="935"/>
    </location>
</feature>
<protein>
    <submittedName>
        <fullName evidence="13">Capping protein, Arp2/3 and myosin-I linker protein 2 isoform X1</fullName>
    </submittedName>
</protein>
<evidence type="ECO:0000256" key="2">
    <source>
        <dbReference type="ARBA" id="ARBA00004496"/>
    </source>
</evidence>
<organism evidence="12 13">
    <name type="scientific">Parambassis ranga</name>
    <name type="common">Indian glassy fish</name>
    <dbReference type="NCBI Taxonomy" id="210632"/>
    <lineage>
        <taxon>Eukaryota</taxon>
        <taxon>Metazoa</taxon>
        <taxon>Chordata</taxon>
        <taxon>Craniata</taxon>
        <taxon>Vertebrata</taxon>
        <taxon>Euteleostomi</taxon>
        <taxon>Actinopterygii</taxon>
        <taxon>Neopterygii</taxon>
        <taxon>Teleostei</taxon>
        <taxon>Neoteleostei</taxon>
        <taxon>Acanthomorphata</taxon>
        <taxon>Ovalentaria</taxon>
        <taxon>Ambassidae</taxon>
        <taxon>Parambassis</taxon>
    </lineage>
</organism>
<proteinExistence type="inferred from homology"/>
<feature type="compositionally biased region" description="Gly residues" evidence="9">
    <location>
        <begin position="1224"/>
        <end position="1233"/>
    </location>
</feature>
<feature type="compositionally biased region" description="Basic and acidic residues" evidence="9">
    <location>
        <begin position="1675"/>
        <end position="1694"/>
    </location>
</feature>
<keyword evidence="4" id="KW-1003">Cell membrane</keyword>
<dbReference type="Gene3D" id="2.30.29.30">
    <property type="entry name" value="Pleckstrin-homology domain (PH domain)/Phosphotyrosine-binding domain (PTB)"/>
    <property type="match status" value="1"/>
</dbReference>
<feature type="compositionally biased region" description="Basic and acidic residues" evidence="9">
    <location>
        <begin position="1088"/>
        <end position="1102"/>
    </location>
</feature>
<evidence type="ECO:0000313" key="13">
    <source>
        <dbReference type="RefSeq" id="XP_028286743.1"/>
    </source>
</evidence>
<dbReference type="RefSeq" id="XP_028286743.1">
    <property type="nucleotide sequence ID" value="XM_028430942.1"/>
</dbReference>
<feature type="region of interest" description="Disordered" evidence="9">
    <location>
        <begin position="1655"/>
        <end position="1694"/>
    </location>
</feature>
<dbReference type="Proteomes" id="UP000515145">
    <property type="component" value="Chromosome 19"/>
</dbReference>
<evidence type="ECO:0000256" key="7">
    <source>
        <dbReference type="ARBA" id="ARBA00022737"/>
    </source>
</evidence>
<dbReference type="GO" id="GO:0034315">
    <property type="term" value="P:regulation of Arp2/3 complex-mediated actin nucleation"/>
    <property type="evidence" value="ECO:0007669"/>
    <property type="project" value="TreeGrafter"/>
</dbReference>
<evidence type="ECO:0000256" key="5">
    <source>
        <dbReference type="ARBA" id="ARBA00022490"/>
    </source>
</evidence>
<dbReference type="InParanoid" id="A0A6P7KB19"/>
<evidence type="ECO:0000256" key="8">
    <source>
        <dbReference type="ARBA" id="ARBA00023136"/>
    </source>
</evidence>
<dbReference type="InterPro" id="IPR011993">
    <property type="entry name" value="PH-like_dom_sf"/>
</dbReference>
<dbReference type="InterPro" id="IPR051279">
    <property type="entry name" value="PP1-Reg/Actin-Interact_Protein"/>
</dbReference>
<dbReference type="SMART" id="SM00368">
    <property type="entry name" value="LRR_RI"/>
    <property type="match status" value="7"/>
</dbReference>
<feature type="region of interest" description="Disordered" evidence="9">
    <location>
        <begin position="1742"/>
        <end position="1848"/>
    </location>
</feature>
<keyword evidence="8" id="KW-0472">Membrane</keyword>
<comment type="subcellular location">
    <subcellularLocation>
        <location evidence="1">Cell membrane</location>
    </subcellularLocation>
    <subcellularLocation>
        <location evidence="2">Cytoplasm</location>
    </subcellularLocation>
</comment>
<evidence type="ECO:0000256" key="9">
    <source>
        <dbReference type="SAM" id="MobiDB-lite"/>
    </source>
</evidence>
<feature type="compositionally biased region" description="Low complexity" evidence="9">
    <location>
        <begin position="951"/>
        <end position="963"/>
    </location>
</feature>
<feature type="compositionally biased region" description="Basic and acidic residues" evidence="9">
    <location>
        <begin position="1441"/>
        <end position="1461"/>
    </location>
</feature>
<dbReference type="PANTHER" id="PTHR24112">
    <property type="entry name" value="LEUCINE-RICH REPEAT, ISOFORM F-RELATED"/>
    <property type="match status" value="1"/>
</dbReference>
<feature type="compositionally biased region" description="Basic and acidic residues" evidence="9">
    <location>
        <begin position="1594"/>
        <end position="1607"/>
    </location>
</feature>
<accession>A0A6P7KB19</accession>
<evidence type="ECO:0000259" key="11">
    <source>
        <dbReference type="Pfam" id="PF17888"/>
    </source>
</evidence>
<feature type="region of interest" description="Disordered" evidence="9">
    <location>
        <begin position="1549"/>
        <end position="1573"/>
    </location>
</feature>
<feature type="compositionally biased region" description="Polar residues" evidence="9">
    <location>
        <begin position="1658"/>
        <end position="1670"/>
    </location>
</feature>
<feature type="domain" description="CARMIL pleckstrin homology" evidence="11">
    <location>
        <begin position="23"/>
        <end position="117"/>
    </location>
</feature>
<dbReference type="GO" id="GO:0005886">
    <property type="term" value="C:plasma membrane"/>
    <property type="evidence" value="ECO:0007669"/>
    <property type="project" value="UniProtKB-SubCell"/>
</dbReference>
<evidence type="ECO:0000259" key="10">
    <source>
        <dbReference type="Pfam" id="PF16000"/>
    </source>
</evidence>
<dbReference type="Pfam" id="PF17888">
    <property type="entry name" value="Carm_PH"/>
    <property type="match status" value="1"/>
</dbReference>
<keyword evidence="5" id="KW-0963">Cytoplasm</keyword>
<dbReference type="Pfam" id="PF16000">
    <property type="entry name" value="CARMIL_C"/>
    <property type="match status" value="2"/>
</dbReference>
<dbReference type="Gene3D" id="6.10.140.1850">
    <property type="match status" value="1"/>
</dbReference>
<dbReference type="InterPro" id="IPR032675">
    <property type="entry name" value="LRR_dom_sf"/>
</dbReference>
<feature type="compositionally biased region" description="Low complexity" evidence="9">
    <location>
        <begin position="982"/>
        <end position="995"/>
    </location>
</feature>
<dbReference type="CTD" id="146206"/>